<dbReference type="AlphaFoldDB" id="A0AAV2Q739"/>
<evidence type="ECO:0000313" key="12">
    <source>
        <dbReference type="Proteomes" id="UP001497623"/>
    </source>
</evidence>
<dbReference type="PANTHER" id="PTHR13058">
    <property type="entry name" value="THREE PRIME REPAIR EXONUCLEASE 1, 2"/>
    <property type="match status" value="1"/>
</dbReference>
<dbReference type="GO" id="GO:0008296">
    <property type="term" value="F:3'-5'-DNA exonuclease activity"/>
    <property type="evidence" value="ECO:0007669"/>
    <property type="project" value="TreeGrafter"/>
</dbReference>
<keyword evidence="6" id="KW-0460">Magnesium</keyword>
<comment type="caution">
    <text evidence="10">The sequence shown here is derived from an EMBL/GenBank/DDBJ whole genome shotgun (WGS) entry which is preliminary data.</text>
</comment>
<feature type="region of interest" description="Disordered" evidence="8">
    <location>
        <begin position="72"/>
        <end position="110"/>
    </location>
</feature>
<evidence type="ECO:0000259" key="9">
    <source>
        <dbReference type="SMART" id="SM00479"/>
    </source>
</evidence>
<evidence type="ECO:0000256" key="8">
    <source>
        <dbReference type="SAM" id="MobiDB-lite"/>
    </source>
</evidence>
<gene>
    <name evidence="10" type="ORF">MNOR_LOCUS8581</name>
    <name evidence="11" type="ORF">MNOR_LOCUS8583</name>
</gene>
<feature type="compositionally biased region" description="Polar residues" evidence="8">
    <location>
        <begin position="91"/>
        <end position="106"/>
    </location>
</feature>
<dbReference type="InterPro" id="IPR012337">
    <property type="entry name" value="RNaseH-like_sf"/>
</dbReference>
<keyword evidence="12" id="KW-1185">Reference proteome</keyword>
<proteinExistence type="inferred from homology"/>
<evidence type="ECO:0000256" key="7">
    <source>
        <dbReference type="ARBA" id="ARBA00025769"/>
    </source>
</evidence>
<feature type="compositionally biased region" description="Low complexity" evidence="8">
    <location>
        <begin position="72"/>
        <end position="89"/>
    </location>
</feature>
<keyword evidence="3" id="KW-0479">Metal-binding</keyword>
<keyword evidence="4" id="KW-0378">Hydrolase</keyword>
<dbReference type="SMART" id="SM00479">
    <property type="entry name" value="EXOIII"/>
    <property type="match status" value="1"/>
</dbReference>
<evidence type="ECO:0000256" key="2">
    <source>
        <dbReference type="ARBA" id="ARBA00022722"/>
    </source>
</evidence>
<keyword evidence="2" id="KW-0540">Nuclease</keyword>
<dbReference type="GO" id="GO:0003676">
    <property type="term" value="F:nucleic acid binding"/>
    <property type="evidence" value="ECO:0007669"/>
    <property type="project" value="InterPro"/>
</dbReference>
<evidence type="ECO:0000256" key="5">
    <source>
        <dbReference type="ARBA" id="ARBA00022839"/>
    </source>
</evidence>
<feature type="region of interest" description="Disordered" evidence="8">
    <location>
        <begin position="276"/>
        <end position="338"/>
    </location>
</feature>
<evidence type="ECO:0000313" key="11">
    <source>
        <dbReference type="EMBL" id="CAL4071555.1"/>
    </source>
</evidence>
<dbReference type="GO" id="GO:0005737">
    <property type="term" value="C:cytoplasm"/>
    <property type="evidence" value="ECO:0007669"/>
    <property type="project" value="TreeGrafter"/>
</dbReference>
<protein>
    <recommendedName>
        <fullName evidence="9">Exonuclease domain-containing protein</fullName>
    </recommendedName>
</protein>
<organism evidence="10 12">
    <name type="scientific">Meganyctiphanes norvegica</name>
    <name type="common">Northern krill</name>
    <name type="synonym">Thysanopoda norvegica</name>
    <dbReference type="NCBI Taxonomy" id="48144"/>
    <lineage>
        <taxon>Eukaryota</taxon>
        <taxon>Metazoa</taxon>
        <taxon>Ecdysozoa</taxon>
        <taxon>Arthropoda</taxon>
        <taxon>Crustacea</taxon>
        <taxon>Multicrustacea</taxon>
        <taxon>Malacostraca</taxon>
        <taxon>Eumalacostraca</taxon>
        <taxon>Eucarida</taxon>
        <taxon>Euphausiacea</taxon>
        <taxon>Euphausiidae</taxon>
        <taxon>Meganyctiphanes</taxon>
    </lineage>
</organism>
<dbReference type="InterPro" id="IPR013520">
    <property type="entry name" value="Ribonucl_H"/>
</dbReference>
<dbReference type="InterPro" id="IPR036397">
    <property type="entry name" value="RNaseH_sf"/>
</dbReference>
<dbReference type="Gene3D" id="3.30.420.10">
    <property type="entry name" value="Ribonuclease H-like superfamily/Ribonuclease H"/>
    <property type="match status" value="2"/>
</dbReference>
<comment type="similarity">
    <text evidence="7">Belongs to the exonuclease superfamily. TREX family.</text>
</comment>
<dbReference type="SUPFAM" id="SSF53098">
    <property type="entry name" value="Ribonuclease H-like"/>
    <property type="match status" value="2"/>
</dbReference>
<dbReference type="InterPro" id="IPR040393">
    <property type="entry name" value="TREX1/2"/>
</dbReference>
<dbReference type="EMBL" id="CAXKWB010004009">
    <property type="protein sequence ID" value="CAL4071551.1"/>
    <property type="molecule type" value="Genomic_DNA"/>
</dbReference>
<dbReference type="GO" id="GO:0006308">
    <property type="term" value="P:DNA catabolic process"/>
    <property type="evidence" value="ECO:0007669"/>
    <property type="project" value="TreeGrafter"/>
</dbReference>
<evidence type="ECO:0000256" key="6">
    <source>
        <dbReference type="ARBA" id="ARBA00022842"/>
    </source>
</evidence>
<sequence length="425" mass="47617">MDGGEGTSENTQSENEKIETFVFFDLETTGLRGDDPRILELSMIAVSREDLLKMKEESIEINGSSEINKISSKVISSPGPSNGSVSPNIIKSDTGSSVTSPNSPSKAPSLPRVLQKYTRLYYPRKLINPKVEELTGLNNELMHRLPSFSLSSVEAIALFLDLPKPVCLVAHNGDRYDFPLLKAEFVNAKSSDALSNVKCVDTLTCIKEIDSVYQNEADTREISEIMALAESWAMEEFEDDDLEVIPLLKRSRNPQDYDSDQSIYSCSSPASHVIVNHHPPPPPEFDLSMSPPMTPAKTPLEASARNMKYPPTPQKSKMPPKLPYTPDSKGNTKDQSSIKNVRRTLTYGEKGKKRKWDGTMPYRQENIFKRLFNGTYDAHTAEADSLALLKICGHYGDDFVNWADNNSDKFNKVDPMWHKRKSFQV</sequence>
<dbReference type="GO" id="GO:0046872">
    <property type="term" value="F:metal ion binding"/>
    <property type="evidence" value="ECO:0007669"/>
    <property type="project" value="UniProtKB-KW"/>
</dbReference>
<evidence type="ECO:0000256" key="1">
    <source>
        <dbReference type="ARBA" id="ARBA00001946"/>
    </source>
</evidence>
<reference evidence="10 12" key="1">
    <citation type="submission" date="2024-05" db="EMBL/GenBank/DDBJ databases">
        <authorList>
            <person name="Wallberg A."/>
        </authorList>
    </citation>
    <scope>NUCLEOTIDE SEQUENCE [LARGE SCALE GENOMIC DNA]</scope>
</reference>
<keyword evidence="5" id="KW-0269">Exonuclease</keyword>
<evidence type="ECO:0000313" key="10">
    <source>
        <dbReference type="EMBL" id="CAL4071551.1"/>
    </source>
</evidence>
<accession>A0AAV2Q739</accession>
<comment type="cofactor">
    <cofactor evidence="1">
        <name>Mg(2+)</name>
        <dbReference type="ChEBI" id="CHEBI:18420"/>
    </cofactor>
</comment>
<evidence type="ECO:0000256" key="3">
    <source>
        <dbReference type="ARBA" id="ARBA00022723"/>
    </source>
</evidence>
<name>A0AAV2Q739_MEGNR</name>
<feature type="domain" description="Exonuclease" evidence="9">
    <location>
        <begin position="20"/>
        <end position="401"/>
    </location>
</feature>
<evidence type="ECO:0000256" key="4">
    <source>
        <dbReference type="ARBA" id="ARBA00022801"/>
    </source>
</evidence>
<dbReference type="Proteomes" id="UP001497623">
    <property type="component" value="Unassembled WGS sequence"/>
</dbReference>
<dbReference type="PANTHER" id="PTHR13058:SF19">
    <property type="entry name" value="LD40940P"/>
    <property type="match status" value="1"/>
</dbReference>
<dbReference type="EMBL" id="CAXKWB010004009">
    <property type="protein sequence ID" value="CAL4071555.1"/>
    <property type="molecule type" value="Genomic_DNA"/>
</dbReference>